<dbReference type="PANTHER" id="PTHR43420">
    <property type="entry name" value="ACETYLTRANSFERASE"/>
    <property type="match status" value="1"/>
</dbReference>
<dbReference type="GO" id="GO:0005737">
    <property type="term" value="C:cytoplasm"/>
    <property type="evidence" value="ECO:0007669"/>
    <property type="project" value="UniProtKB-SubCell"/>
</dbReference>
<feature type="domain" description="N-acetyltransferase" evidence="6">
    <location>
        <begin position="2"/>
        <end position="147"/>
    </location>
</feature>
<evidence type="ECO:0000313" key="7">
    <source>
        <dbReference type="EMBL" id="AWL12513.1"/>
    </source>
</evidence>
<comment type="similarity">
    <text evidence="1 5">Belongs to the acetyltransferase family. RimI subfamily.</text>
</comment>
<dbReference type="InterPro" id="IPR006464">
    <property type="entry name" value="AcTrfase_RimI/Ard1"/>
</dbReference>
<dbReference type="PROSITE" id="PS51186">
    <property type="entry name" value="GNAT"/>
    <property type="match status" value="1"/>
</dbReference>
<dbReference type="CDD" id="cd04301">
    <property type="entry name" value="NAT_SF"/>
    <property type="match status" value="1"/>
</dbReference>
<dbReference type="Gene3D" id="3.40.630.30">
    <property type="match status" value="1"/>
</dbReference>
<gene>
    <name evidence="7" type="primary">rimI</name>
    <name evidence="7" type="ORF">HMF8227_02048</name>
</gene>
<dbReference type="GO" id="GO:0008999">
    <property type="term" value="F:protein-N-terminal-alanine acetyltransferase activity"/>
    <property type="evidence" value="ECO:0007669"/>
    <property type="project" value="UniProtKB-EC"/>
</dbReference>
<comment type="subcellular location">
    <subcellularLocation>
        <location evidence="5">Cytoplasm</location>
    </subcellularLocation>
</comment>
<organism evidence="7 8">
    <name type="scientific">Saliniradius amylolyticus</name>
    <dbReference type="NCBI Taxonomy" id="2183582"/>
    <lineage>
        <taxon>Bacteria</taxon>
        <taxon>Pseudomonadati</taxon>
        <taxon>Pseudomonadota</taxon>
        <taxon>Gammaproteobacteria</taxon>
        <taxon>Alteromonadales</taxon>
        <taxon>Alteromonadaceae</taxon>
        <taxon>Saliniradius</taxon>
    </lineage>
</organism>
<keyword evidence="3 7" id="KW-0808">Transferase</keyword>
<proteinExistence type="inferred from homology"/>
<comment type="function">
    <text evidence="5">Acetylates the N-terminal alanine of ribosomal protein bS18.</text>
</comment>
<dbReference type="KEGG" id="salh:HMF8227_02048"/>
<keyword evidence="4 7" id="KW-0012">Acyltransferase</keyword>
<dbReference type="EC" id="2.3.1.266" evidence="5"/>
<dbReference type="NCBIfam" id="TIGR01575">
    <property type="entry name" value="rimI"/>
    <property type="match status" value="1"/>
</dbReference>
<evidence type="ECO:0000256" key="2">
    <source>
        <dbReference type="ARBA" id="ARBA00022490"/>
    </source>
</evidence>
<sequence length="150" mass="17281">MTDFISLDKNNYEDAFQLQCLCHSHPWSRNTFIDSLSTPYFAFALTETQNTQGFYLGLQVLQEVTLMDIGVHPDCRGMGVGRRLMMHFVDVCQRRGADQVWLEVRVSNEAAIHLYKTFGFDVVERRKNYYPSASGREDALMMTLKLLEGN</sequence>
<comment type="catalytic activity">
    <reaction evidence="5">
        <text>N-terminal L-alanyl-[ribosomal protein bS18] + acetyl-CoA = N-terminal N(alpha)-acetyl-L-alanyl-[ribosomal protein bS18] + CoA + H(+)</text>
        <dbReference type="Rhea" id="RHEA:43756"/>
        <dbReference type="Rhea" id="RHEA-COMP:10676"/>
        <dbReference type="Rhea" id="RHEA-COMP:10677"/>
        <dbReference type="ChEBI" id="CHEBI:15378"/>
        <dbReference type="ChEBI" id="CHEBI:57287"/>
        <dbReference type="ChEBI" id="CHEBI:57288"/>
        <dbReference type="ChEBI" id="CHEBI:64718"/>
        <dbReference type="ChEBI" id="CHEBI:83683"/>
        <dbReference type="EC" id="2.3.1.266"/>
    </reaction>
</comment>
<evidence type="ECO:0000256" key="1">
    <source>
        <dbReference type="ARBA" id="ARBA00005395"/>
    </source>
</evidence>
<dbReference type="InterPro" id="IPR000182">
    <property type="entry name" value="GNAT_dom"/>
</dbReference>
<evidence type="ECO:0000256" key="3">
    <source>
        <dbReference type="ARBA" id="ARBA00022679"/>
    </source>
</evidence>
<evidence type="ECO:0000256" key="4">
    <source>
        <dbReference type="ARBA" id="ARBA00023315"/>
    </source>
</evidence>
<dbReference type="SUPFAM" id="SSF55729">
    <property type="entry name" value="Acyl-CoA N-acyltransferases (Nat)"/>
    <property type="match status" value="1"/>
</dbReference>
<reference evidence="7 8" key="1">
    <citation type="submission" date="2018-05" db="EMBL/GenBank/DDBJ databases">
        <title>Salinimonas sp. HMF8227 Genome sequencing and assembly.</title>
        <authorList>
            <person name="Kang H."/>
            <person name="Kang J."/>
            <person name="Cha I."/>
            <person name="Kim H."/>
            <person name="Joh K."/>
        </authorList>
    </citation>
    <scope>NUCLEOTIDE SEQUENCE [LARGE SCALE GENOMIC DNA]</scope>
    <source>
        <strain evidence="7 8">HMF8227</strain>
    </source>
</reference>
<accession>A0A2S2E4F6</accession>
<dbReference type="RefSeq" id="WP_162558572.1">
    <property type="nucleotide sequence ID" value="NZ_CP029347.1"/>
</dbReference>
<name>A0A2S2E4F6_9ALTE</name>
<dbReference type="InterPro" id="IPR050680">
    <property type="entry name" value="YpeA/RimI_acetyltransf"/>
</dbReference>
<protein>
    <recommendedName>
        <fullName evidence="5">[Ribosomal protein bS18]-alanine N-acetyltransferase</fullName>
        <ecNumber evidence="5">2.3.1.266</ecNumber>
    </recommendedName>
</protein>
<dbReference type="EMBL" id="CP029347">
    <property type="protein sequence ID" value="AWL12513.1"/>
    <property type="molecule type" value="Genomic_DNA"/>
</dbReference>
<evidence type="ECO:0000259" key="6">
    <source>
        <dbReference type="PROSITE" id="PS51186"/>
    </source>
</evidence>
<keyword evidence="2 5" id="KW-0963">Cytoplasm</keyword>
<dbReference type="PANTHER" id="PTHR43420:SF12">
    <property type="entry name" value="N-ACETYLTRANSFERASE DOMAIN-CONTAINING PROTEIN"/>
    <property type="match status" value="1"/>
</dbReference>
<dbReference type="Pfam" id="PF00583">
    <property type="entry name" value="Acetyltransf_1"/>
    <property type="match status" value="1"/>
</dbReference>
<dbReference type="InterPro" id="IPR016181">
    <property type="entry name" value="Acyl_CoA_acyltransferase"/>
</dbReference>
<dbReference type="AlphaFoldDB" id="A0A2S2E4F6"/>
<evidence type="ECO:0000313" key="8">
    <source>
        <dbReference type="Proteomes" id="UP000245728"/>
    </source>
</evidence>
<evidence type="ECO:0000256" key="5">
    <source>
        <dbReference type="RuleBase" id="RU363094"/>
    </source>
</evidence>
<dbReference type="Proteomes" id="UP000245728">
    <property type="component" value="Chromosome"/>
</dbReference>
<keyword evidence="8" id="KW-1185">Reference proteome</keyword>